<accession>A0A835A1Y0</accession>
<comment type="caution">
    <text evidence="3">The sequence shown here is derived from an EMBL/GenBank/DDBJ whole genome shotgun (WGS) entry which is preliminary data.</text>
</comment>
<name>A0A835A1Y0_9POAL</name>
<keyword evidence="1" id="KW-0732">Signal</keyword>
<feature type="domain" description="Bifunctional inhibitor/plant lipid transfer protein/seed storage helical" evidence="2">
    <location>
        <begin position="12"/>
        <end position="101"/>
    </location>
</feature>
<dbReference type="PANTHER" id="PTHR33286">
    <property type="entry name" value="BIFUNCTIONAL INHIBITOR/LIPID-TRANSFER PROTEIN/SEED STORAGE 2S ALBUMIN SUPERFAMILY PROTEIN"/>
    <property type="match status" value="1"/>
</dbReference>
<feature type="chain" id="PRO_5032899374" description="Bifunctional inhibitor/plant lipid transfer protein/seed storage helical domain-containing protein" evidence="1">
    <location>
        <begin position="27"/>
        <end position="114"/>
    </location>
</feature>
<dbReference type="EMBL" id="JACEFO010002676">
    <property type="protein sequence ID" value="KAF8651750.1"/>
    <property type="molecule type" value="Genomic_DNA"/>
</dbReference>
<feature type="signal peptide" evidence="1">
    <location>
        <begin position="1"/>
        <end position="26"/>
    </location>
</feature>
<proteinExistence type="predicted"/>
<gene>
    <name evidence="3" type="ORF">HU200_063266</name>
</gene>
<dbReference type="AlphaFoldDB" id="A0A835A1Y0"/>
<evidence type="ECO:0000256" key="1">
    <source>
        <dbReference type="SAM" id="SignalP"/>
    </source>
</evidence>
<protein>
    <recommendedName>
        <fullName evidence="2">Bifunctional inhibitor/plant lipid transfer protein/seed storage helical domain-containing protein</fullName>
    </recommendedName>
</protein>
<evidence type="ECO:0000313" key="3">
    <source>
        <dbReference type="EMBL" id="KAF8651750.1"/>
    </source>
</evidence>
<dbReference type="OrthoDB" id="654726at2759"/>
<dbReference type="InterPro" id="IPR016140">
    <property type="entry name" value="Bifunc_inhib/LTP/seed_store"/>
</dbReference>
<dbReference type="Proteomes" id="UP000636709">
    <property type="component" value="Unassembled WGS sequence"/>
</dbReference>
<dbReference type="PANTHER" id="PTHR33286:SF24">
    <property type="entry name" value="BIFUNCTIONAL INHIBITOR_PLANT LIPID TRANSFER PROTEIN_SEED STORAGE HELICAL DOMAIN-CONTAINING PROTEIN"/>
    <property type="match status" value="1"/>
</dbReference>
<sequence>MATRVMMQLLVLVLVSTIFSTHQVWGERDCYAEKNLVKQFCILTLAKGYDYFPPITTCSQVVYQSDTVCICRVLTREDEASISAAKLARLVRECGKPLPPVGEKCGSKYSTHYC</sequence>
<reference evidence="3" key="1">
    <citation type="submission" date="2020-07" db="EMBL/GenBank/DDBJ databases">
        <title>Genome sequence and genetic diversity analysis of an under-domesticated orphan crop, white fonio (Digitaria exilis).</title>
        <authorList>
            <person name="Bennetzen J.L."/>
            <person name="Chen S."/>
            <person name="Ma X."/>
            <person name="Wang X."/>
            <person name="Yssel A.E.J."/>
            <person name="Chaluvadi S.R."/>
            <person name="Johnson M."/>
            <person name="Gangashetty P."/>
            <person name="Hamidou F."/>
            <person name="Sanogo M.D."/>
            <person name="Zwaenepoel A."/>
            <person name="Wallace J."/>
            <person name="Van De Peer Y."/>
            <person name="Van Deynze A."/>
        </authorList>
    </citation>
    <scope>NUCLEOTIDE SEQUENCE</scope>
    <source>
        <tissue evidence="3">Leaves</tissue>
    </source>
</reference>
<organism evidence="3 4">
    <name type="scientific">Digitaria exilis</name>
    <dbReference type="NCBI Taxonomy" id="1010633"/>
    <lineage>
        <taxon>Eukaryota</taxon>
        <taxon>Viridiplantae</taxon>
        <taxon>Streptophyta</taxon>
        <taxon>Embryophyta</taxon>
        <taxon>Tracheophyta</taxon>
        <taxon>Spermatophyta</taxon>
        <taxon>Magnoliopsida</taxon>
        <taxon>Liliopsida</taxon>
        <taxon>Poales</taxon>
        <taxon>Poaceae</taxon>
        <taxon>PACMAD clade</taxon>
        <taxon>Panicoideae</taxon>
        <taxon>Panicodae</taxon>
        <taxon>Paniceae</taxon>
        <taxon>Anthephorinae</taxon>
        <taxon>Digitaria</taxon>
    </lineage>
</organism>
<dbReference type="Pfam" id="PF14368">
    <property type="entry name" value="LTP_2"/>
    <property type="match status" value="1"/>
</dbReference>
<evidence type="ECO:0000259" key="2">
    <source>
        <dbReference type="Pfam" id="PF14368"/>
    </source>
</evidence>
<keyword evidence="4" id="KW-1185">Reference proteome</keyword>
<evidence type="ECO:0000313" key="4">
    <source>
        <dbReference type="Proteomes" id="UP000636709"/>
    </source>
</evidence>